<keyword evidence="3" id="KW-1185">Reference proteome</keyword>
<evidence type="ECO:0000256" key="1">
    <source>
        <dbReference type="SAM" id="MobiDB-lite"/>
    </source>
</evidence>
<sequence>MANVKVGANQQTNRQTNRQGKDNMSSTIVLKVSRLDHSTIHVYAQSGSAATLTTTTDTCSFGTSRLNRNYLIQQIEQALRDLFLIATDLDKLLSNNVNFMPYYPQDEAPLNPGLHTFLARGQDYLVIKQSTSIDIELAQQPHESRLQEPQSRMTLPLP</sequence>
<reference evidence="2" key="2">
    <citation type="submission" date="2020-11" db="EMBL/GenBank/DDBJ databases">
        <authorList>
            <person name="McCartney M.A."/>
            <person name="Auch B."/>
            <person name="Kono T."/>
            <person name="Mallez S."/>
            <person name="Becker A."/>
            <person name="Gohl D.M."/>
            <person name="Silverstein K.A.T."/>
            <person name="Koren S."/>
            <person name="Bechman K.B."/>
            <person name="Herman A."/>
            <person name="Abrahante J.E."/>
            <person name="Garbe J."/>
        </authorList>
    </citation>
    <scope>NUCLEOTIDE SEQUENCE</scope>
    <source>
        <strain evidence="2">Duluth1</strain>
        <tissue evidence="2">Whole animal</tissue>
    </source>
</reference>
<accession>A0A9D4JS93</accession>
<dbReference type="AlphaFoldDB" id="A0A9D4JS93"/>
<protein>
    <submittedName>
        <fullName evidence="2">Uncharacterized protein</fullName>
    </submittedName>
</protein>
<reference evidence="2" key="1">
    <citation type="journal article" date="2019" name="bioRxiv">
        <title>The Genome of the Zebra Mussel, Dreissena polymorpha: A Resource for Invasive Species Research.</title>
        <authorList>
            <person name="McCartney M.A."/>
            <person name="Auch B."/>
            <person name="Kono T."/>
            <person name="Mallez S."/>
            <person name="Zhang Y."/>
            <person name="Obille A."/>
            <person name="Becker A."/>
            <person name="Abrahante J.E."/>
            <person name="Garbe J."/>
            <person name="Badalamenti J.P."/>
            <person name="Herman A."/>
            <person name="Mangelson H."/>
            <person name="Liachko I."/>
            <person name="Sullivan S."/>
            <person name="Sone E.D."/>
            <person name="Koren S."/>
            <person name="Silverstein K.A.T."/>
            <person name="Beckman K.B."/>
            <person name="Gohl D.M."/>
        </authorList>
    </citation>
    <scope>NUCLEOTIDE SEQUENCE</scope>
    <source>
        <strain evidence="2">Duluth1</strain>
        <tissue evidence="2">Whole animal</tissue>
    </source>
</reference>
<name>A0A9D4JS93_DREPO</name>
<organism evidence="2 3">
    <name type="scientific">Dreissena polymorpha</name>
    <name type="common">Zebra mussel</name>
    <name type="synonym">Mytilus polymorpha</name>
    <dbReference type="NCBI Taxonomy" id="45954"/>
    <lineage>
        <taxon>Eukaryota</taxon>
        <taxon>Metazoa</taxon>
        <taxon>Spiralia</taxon>
        <taxon>Lophotrochozoa</taxon>
        <taxon>Mollusca</taxon>
        <taxon>Bivalvia</taxon>
        <taxon>Autobranchia</taxon>
        <taxon>Heteroconchia</taxon>
        <taxon>Euheterodonta</taxon>
        <taxon>Imparidentia</taxon>
        <taxon>Neoheterodontei</taxon>
        <taxon>Myida</taxon>
        <taxon>Dreissenoidea</taxon>
        <taxon>Dreissenidae</taxon>
        <taxon>Dreissena</taxon>
    </lineage>
</organism>
<dbReference type="EMBL" id="JAIWYP010000005">
    <property type="protein sequence ID" value="KAH3818853.1"/>
    <property type="molecule type" value="Genomic_DNA"/>
</dbReference>
<gene>
    <name evidence="2" type="ORF">DPMN_120580</name>
</gene>
<proteinExistence type="predicted"/>
<feature type="compositionally biased region" description="Low complexity" evidence="1">
    <location>
        <begin position="9"/>
        <end position="18"/>
    </location>
</feature>
<dbReference type="Proteomes" id="UP000828390">
    <property type="component" value="Unassembled WGS sequence"/>
</dbReference>
<evidence type="ECO:0000313" key="2">
    <source>
        <dbReference type="EMBL" id="KAH3818853.1"/>
    </source>
</evidence>
<evidence type="ECO:0000313" key="3">
    <source>
        <dbReference type="Proteomes" id="UP000828390"/>
    </source>
</evidence>
<comment type="caution">
    <text evidence="2">The sequence shown here is derived from an EMBL/GenBank/DDBJ whole genome shotgun (WGS) entry which is preliminary data.</text>
</comment>
<feature type="region of interest" description="Disordered" evidence="1">
    <location>
        <begin position="1"/>
        <end position="23"/>
    </location>
</feature>